<dbReference type="AlphaFoldDB" id="A0A2S6CQY2"/>
<keyword evidence="2" id="KW-1185">Reference proteome</keyword>
<dbReference type="EMBL" id="PGEM01000139">
    <property type="protein sequence ID" value="PPJ62156.1"/>
    <property type="molecule type" value="Genomic_DNA"/>
</dbReference>
<protein>
    <submittedName>
        <fullName evidence="1">Uncharacterized protein</fullName>
    </submittedName>
</protein>
<evidence type="ECO:0000313" key="2">
    <source>
        <dbReference type="Proteomes" id="UP000239589"/>
    </source>
</evidence>
<dbReference type="Proteomes" id="UP000239589">
    <property type="component" value="Unassembled WGS sequence"/>
</dbReference>
<reference evidence="1 2" key="1">
    <citation type="submission" date="2018-02" db="EMBL/GenBank/DDBJ databases">
        <title>Discovery of a pederin family compound in a non-symbiotic bloom-forming cyanobacterium.</title>
        <authorList>
            <person name="Kust A."/>
            <person name="Mares J."/>
            <person name="Jokela J."/>
            <person name="Urajova P."/>
            <person name="Hajek J."/>
            <person name="Saurav K."/>
            <person name="Voracova K."/>
            <person name="Fewer D.P."/>
            <person name="Haapaniemi E."/>
            <person name="Permi P."/>
            <person name="Rehakova K."/>
            <person name="Sivonen K."/>
            <person name="Hrouzek P."/>
        </authorList>
    </citation>
    <scope>NUCLEOTIDE SEQUENCE [LARGE SCALE GENOMIC DNA]</scope>
    <source>
        <strain evidence="1 2">CHARLIE-1</strain>
    </source>
</reference>
<dbReference type="Pfam" id="PF16734">
    <property type="entry name" value="Pilin_GH"/>
    <property type="match status" value="1"/>
</dbReference>
<proteinExistence type="predicted"/>
<dbReference type="OrthoDB" id="458583at2"/>
<evidence type="ECO:0000313" key="1">
    <source>
        <dbReference type="EMBL" id="PPJ62156.1"/>
    </source>
</evidence>
<accession>A0A2S6CQY2</accession>
<organism evidence="1 2">
    <name type="scientific">Cuspidothrix issatschenkoi CHARLIE-1</name>
    <dbReference type="NCBI Taxonomy" id="2052836"/>
    <lineage>
        <taxon>Bacteria</taxon>
        <taxon>Bacillati</taxon>
        <taxon>Cyanobacteriota</taxon>
        <taxon>Cyanophyceae</taxon>
        <taxon>Nostocales</taxon>
        <taxon>Aphanizomenonaceae</taxon>
        <taxon>Cuspidothrix</taxon>
    </lineage>
</organism>
<comment type="caution">
    <text evidence="1">The sequence shown here is derived from an EMBL/GenBank/DDBJ whole genome shotgun (WGS) entry which is preliminary data.</text>
</comment>
<gene>
    <name evidence="1" type="ORF">CUN59_17040</name>
</gene>
<name>A0A2S6CQY2_9CYAN</name>
<sequence length="308" mass="33999">MTPIVLNFNQLKTASKFLAYNLLLVLPLTLETTVLAQRAIPPKPSISQTANSEADIIIKKLVGEWKNKNASGPDVNFFFTDDGKMFLMMVVSDQAVAYPLKYHVDATQNPMYMDIKLPDNPKPVLTIFDFIADGEMRMQIEGTNPGQPRPKNFSQDVSVFKQVSNSATLPKNLQIIDPDDANKSQPESLQMITLMNRSQQAYFLANGKFAKTLEDLQIGIKSESEDYLYRIIPQGKGNQSIVHTATAKKPDLKSYTGIVFTIKVKGKPSLDAAICETIKPTSKPPAIPKIPTKASQLVKCPSGSILLP</sequence>
<dbReference type="RefSeq" id="WP_104388960.1">
    <property type="nucleotide sequence ID" value="NZ_PGEM01000139.1"/>
</dbReference>
<dbReference type="InterPro" id="IPR031975">
    <property type="entry name" value="Pilin_GH"/>
</dbReference>